<feature type="non-terminal residue" evidence="1">
    <location>
        <position position="229"/>
    </location>
</feature>
<evidence type="ECO:0000313" key="1">
    <source>
        <dbReference type="EMBL" id="KFQ36156.1"/>
    </source>
</evidence>
<sequence>SGSLQYPLIWAKRGQMTWSISLSVLTTQRECLVSLRHRKCELNNFLFNLFLALEIETIKNQICFHNGILPTNSLDGIYKVVLKRKLIGKTSGIEKGENAECRFLISQIKNLEMYKNICAKKMLNKLLFVGFLQHALVSEKIMCIFYQCRQKYSKTEKDRHAVTVYKVSQRKKHMIISTRKQNRKIDYLLTHIREVRVQVKGQHLKGESEGTKLTRGTDPEKLLIKLFKA</sequence>
<evidence type="ECO:0000313" key="2">
    <source>
        <dbReference type="Proteomes" id="UP000053369"/>
    </source>
</evidence>
<dbReference type="Proteomes" id="UP000053369">
    <property type="component" value="Unassembled WGS sequence"/>
</dbReference>
<accession>A0A091R9G1</accession>
<protein>
    <submittedName>
        <fullName evidence="1">Uncharacterized protein</fullName>
    </submittedName>
</protein>
<proteinExistence type="predicted"/>
<reference evidence="1 2" key="1">
    <citation type="submission" date="2014-04" db="EMBL/GenBank/DDBJ databases">
        <title>Genome evolution of avian class.</title>
        <authorList>
            <person name="Zhang G."/>
            <person name="Li C."/>
        </authorList>
    </citation>
    <scope>NUCLEOTIDE SEQUENCE [LARGE SCALE GENOMIC DNA]</scope>
    <source>
        <strain evidence="1">BGI_N332</strain>
    </source>
</reference>
<organism evidence="1 2">
    <name type="scientific">Mesitornis unicolor</name>
    <name type="common">brown roatelo</name>
    <dbReference type="NCBI Taxonomy" id="54374"/>
    <lineage>
        <taxon>Eukaryota</taxon>
        <taxon>Metazoa</taxon>
        <taxon>Chordata</taxon>
        <taxon>Craniata</taxon>
        <taxon>Vertebrata</taxon>
        <taxon>Euteleostomi</taxon>
        <taxon>Archelosauria</taxon>
        <taxon>Archosauria</taxon>
        <taxon>Dinosauria</taxon>
        <taxon>Saurischia</taxon>
        <taxon>Theropoda</taxon>
        <taxon>Coelurosauria</taxon>
        <taxon>Aves</taxon>
        <taxon>Neognathae</taxon>
        <taxon>Neoaves</taxon>
        <taxon>Columbimorphae</taxon>
        <taxon>Mesitornithiformes</taxon>
        <taxon>Mesitornithidae</taxon>
        <taxon>Mesitornis</taxon>
    </lineage>
</organism>
<dbReference type="AlphaFoldDB" id="A0A091R9G1"/>
<name>A0A091R9G1_9AVES</name>
<gene>
    <name evidence="1" type="ORF">N332_07815</name>
</gene>
<dbReference type="EMBL" id="KK811940">
    <property type="protein sequence ID" value="KFQ36156.1"/>
    <property type="molecule type" value="Genomic_DNA"/>
</dbReference>
<keyword evidence="2" id="KW-1185">Reference proteome</keyword>
<feature type="non-terminal residue" evidence="1">
    <location>
        <position position="1"/>
    </location>
</feature>